<keyword evidence="6" id="KW-1185">Reference proteome</keyword>
<dbReference type="InterPro" id="IPR032259">
    <property type="entry name" value="HIBYL-CoA-H"/>
</dbReference>
<reference evidence="5 6" key="1">
    <citation type="submission" date="2019-06" db="EMBL/GenBank/DDBJ databases">
        <title>Whole genome shotgun sequence of Acetobacter peroxydans NBRC 13755.</title>
        <authorList>
            <person name="Hosoyama A."/>
            <person name="Uohara A."/>
            <person name="Ohji S."/>
            <person name="Ichikawa N."/>
        </authorList>
    </citation>
    <scope>NUCLEOTIDE SEQUENCE [LARGE SCALE GENOMIC DNA]</scope>
    <source>
        <strain evidence="5 6">NBRC 13755</strain>
    </source>
</reference>
<name>A0A4Y3TUL2_9PROT</name>
<dbReference type="OrthoDB" id="9790967at2"/>
<comment type="caution">
    <text evidence="5">The sequence shown here is derived from an EMBL/GenBank/DDBJ whole genome shotgun (WGS) entry which is preliminary data.</text>
</comment>
<dbReference type="Pfam" id="PF16113">
    <property type="entry name" value="ECH_2"/>
    <property type="match status" value="1"/>
</dbReference>
<dbReference type="Proteomes" id="UP000317730">
    <property type="component" value="Unassembled WGS sequence"/>
</dbReference>
<evidence type="ECO:0000256" key="2">
    <source>
        <dbReference type="ARBA" id="ARBA00011915"/>
    </source>
</evidence>
<dbReference type="EMBL" id="BJMV01000005">
    <property type="protein sequence ID" value="GEB85388.1"/>
    <property type="molecule type" value="Genomic_DNA"/>
</dbReference>
<evidence type="ECO:0000256" key="1">
    <source>
        <dbReference type="ARBA" id="ARBA00001709"/>
    </source>
</evidence>
<protein>
    <recommendedName>
        <fullName evidence="2">3-hydroxyisobutyryl-CoA hydrolase</fullName>
        <ecNumber evidence="2">3.1.2.4</ecNumber>
    </recommendedName>
</protein>
<dbReference type="GO" id="GO:0006574">
    <property type="term" value="P:L-valine catabolic process"/>
    <property type="evidence" value="ECO:0007669"/>
    <property type="project" value="TreeGrafter"/>
</dbReference>
<dbReference type="GO" id="GO:0005829">
    <property type="term" value="C:cytosol"/>
    <property type="evidence" value="ECO:0007669"/>
    <property type="project" value="TreeGrafter"/>
</dbReference>
<dbReference type="EC" id="3.1.2.4" evidence="2"/>
<keyword evidence="3 5" id="KW-0378">Hydrolase</keyword>
<gene>
    <name evidence="5" type="ORF">APE01nite_11850</name>
</gene>
<dbReference type="PANTHER" id="PTHR43176:SF3">
    <property type="entry name" value="3-HYDROXYISOBUTYRYL-COA HYDROLASE, MITOCHONDRIAL"/>
    <property type="match status" value="1"/>
</dbReference>
<dbReference type="AlphaFoldDB" id="A0A4Y3TUL2"/>
<proteinExistence type="predicted"/>
<evidence type="ECO:0000313" key="5">
    <source>
        <dbReference type="EMBL" id="GEB85388.1"/>
    </source>
</evidence>
<organism evidence="5 6">
    <name type="scientific">Acetobacter peroxydans</name>
    <dbReference type="NCBI Taxonomy" id="104098"/>
    <lineage>
        <taxon>Bacteria</taxon>
        <taxon>Pseudomonadati</taxon>
        <taxon>Pseudomonadota</taxon>
        <taxon>Alphaproteobacteria</taxon>
        <taxon>Acetobacterales</taxon>
        <taxon>Acetobacteraceae</taxon>
        <taxon>Acetobacter</taxon>
    </lineage>
</organism>
<sequence>MTEAVLSEVEGLTVSRAGHMGRLVLDRPRKLNALDAGLAQGISQALDAWRDDDSVQVVLIESSSARAFCAGGDLRAIREALLAEGPQRAFTLMDRAYDTMRQLAAYPKPVVSFLDGITMGGGVGLGCHVSWRVVTERSVLAMPETGIGLVPDAGGSWLLSRAQGLAGLRLALTGGRMDARQAVAMGFADIHAPSEELDNLRAALAHTLPEQVFASMQAEGTAGAGVALPPELEQCYTAATVAEVIERLKACDLPEARQDLEDMARASPFSLEAAWHGWHRAREMDTLDAAFEVERRLVQLVLERPDIAEGIRARLVDRDNAPVWQPARLEDIPAPALQGVRAL</sequence>
<dbReference type="NCBIfam" id="NF004127">
    <property type="entry name" value="PRK05617.1"/>
    <property type="match status" value="1"/>
</dbReference>
<dbReference type="PANTHER" id="PTHR43176">
    <property type="entry name" value="3-HYDROXYISOBUTYRYL-COA HYDROLASE-RELATED"/>
    <property type="match status" value="1"/>
</dbReference>
<evidence type="ECO:0000256" key="3">
    <source>
        <dbReference type="ARBA" id="ARBA00022801"/>
    </source>
</evidence>
<evidence type="ECO:0000313" key="6">
    <source>
        <dbReference type="Proteomes" id="UP000317730"/>
    </source>
</evidence>
<dbReference type="GO" id="GO:0003860">
    <property type="term" value="F:3-hydroxyisobutyryl-CoA hydrolase activity"/>
    <property type="evidence" value="ECO:0007669"/>
    <property type="project" value="UniProtKB-EC"/>
</dbReference>
<feature type="domain" description="Enoyl-CoA hydratase/isomerase" evidence="4">
    <location>
        <begin position="21"/>
        <end position="335"/>
    </location>
</feature>
<dbReference type="InterPro" id="IPR029045">
    <property type="entry name" value="ClpP/crotonase-like_dom_sf"/>
</dbReference>
<dbReference type="Gene3D" id="3.90.226.10">
    <property type="entry name" value="2-enoyl-CoA Hydratase, Chain A, domain 1"/>
    <property type="match status" value="1"/>
</dbReference>
<dbReference type="RefSeq" id="WP_141375601.1">
    <property type="nucleotide sequence ID" value="NZ_BAPL01000001.1"/>
</dbReference>
<accession>A0A4Y3TUL2</accession>
<dbReference type="SUPFAM" id="SSF52096">
    <property type="entry name" value="ClpP/crotonase"/>
    <property type="match status" value="1"/>
</dbReference>
<evidence type="ECO:0000259" key="4">
    <source>
        <dbReference type="Pfam" id="PF16113"/>
    </source>
</evidence>
<dbReference type="CDD" id="cd06558">
    <property type="entry name" value="crotonase-like"/>
    <property type="match status" value="1"/>
</dbReference>
<comment type="catalytic activity">
    <reaction evidence="1">
        <text>3-hydroxy-2-methylpropanoyl-CoA + H2O = 3-hydroxy-2-methylpropanoate + CoA + H(+)</text>
        <dbReference type="Rhea" id="RHEA:20888"/>
        <dbReference type="ChEBI" id="CHEBI:11805"/>
        <dbReference type="ChEBI" id="CHEBI:15377"/>
        <dbReference type="ChEBI" id="CHEBI:15378"/>
        <dbReference type="ChEBI" id="CHEBI:57287"/>
        <dbReference type="ChEBI" id="CHEBI:57340"/>
        <dbReference type="EC" id="3.1.2.4"/>
    </reaction>
</comment>
<dbReference type="InterPro" id="IPR045004">
    <property type="entry name" value="ECH_dom"/>
</dbReference>